<comment type="catalytic activity">
    <reaction evidence="1">
        <text>inosine + phosphate = alpha-D-ribose 1-phosphate + hypoxanthine</text>
        <dbReference type="Rhea" id="RHEA:27646"/>
        <dbReference type="ChEBI" id="CHEBI:17368"/>
        <dbReference type="ChEBI" id="CHEBI:17596"/>
        <dbReference type="ChEBI" id="CHEBI:43474"/>
        <dbReference type="ChEBI" id="CHEBI:57720"/>
        <dbReference type="EC" id="2.4.2.1"/>
    </reaction>
    <physiologicalReaction direction="left-to-right" evidence="1">
        <dbReference type="Rhea" id="RHEA:27647"/>
    </physiologicalReaction>
</comment>
<comment type="catalytic activity">
    <reaction evidence="9">
        <text>S-methyl-5'-thioadenosine + phosphate = 5-(methylsulfanyl)-alpha-D-ribose 1-phosphate + adenine</text>
        <dbReference type="Rhea" id="RHEA:11852"/>
        <dbReference type="ChEBI" id="CHEBI:16708"/>
        <dbReference type="ChEBI" id="CHEBI:17509"/>
        <dbReference type="ChEBI" id="CHEBI:43474"/>
        <dbReference type="ChEBI" id="CHEBI:58533"/>
        <dbReference type="EC" id="2.4.2.28"/>
    </reaction>
    <physiologicalReaction direction="left-to-right" evidence="9">
        <dbReference type="Rhea" id="RHEA:11853"/>
    </physiologicalReaction>
</comment>
<dbReference type="SUPFAM" id="SSF64438">
    <property type="entry name" value="CNF1/YfiH-like putative cysteine hydrolases"/>
    <property type="match status" value="1"/>
</dbReference>
<dbReference type="GO" id="GO:0017061">
    <property type="term" value="F:S-methyl-5-thioadenosine phosphorylase activity"/>
    <property type="evidence" value="ECO:0007669"/>
    <property type="project" value="UniProtKB-EC"/>
</dbReference>
<dbReference type="CDD" id="cd16833">
    <property type="entry name" value="YfiH"/>
    <property type="match status" value="1"/>
</dbReference>
<dbReference type="NCBIfam" id="TIGR00726">
    <property type="entry name" value="peptidoglycan editing factor PgeF"/>
    <property type="match status" value="1"/>
</dbReference>
<evidence type="ECO:0000256" key="7">
    <source>
        <dbReference type="ARBA" id="ARBA00047989"/>
    </source>
</evidence>
<accession>A0A2P9AJA3</accession>
<sequence length="314" mass="33989">MQQRIDFSLPPLPLSQFQTVADLWTVAHLGLSPIFGLSLDEIAHTDNNAAMLNQTKPDPVRSPLLEKARAQGIRHGYFTRVGGVSSGIYRGLNIGTGSSDDQTQVAENRRRVADWMGVPSSHLLTAHQIHSPDVVIAREPFPGERPKADAVVTDRPGIAVGASTADCGPVLFADAEARIIGAAHAGWKGALSGVLENTIAAMEGLGARRERIVAVLGPSIGPENYEVGPEFVDRFVEADAGNIRYFAPSAKSGHAMFDLNLYTVDRLTRAGVIADGLGRCTYAEEDLFYSYRRSTHRKEPDYGRQISAIVLETE</sequence>
<dbReference type="Gene3D" id="3.60.140.10">
    <property type="entry name" value="CNF1/YfiH-like putative cysteine hydrolases"/>
    <property type="match status" value="1"/>
</dbReference>
<comment type="catalytic activity">
    <reaction evidence="7">
        <text>adenosine + H2O + H(+) = inosine + NH4(+)</text>
        <dbReference type="Rhea" id="RHEA:24408"/>
        <dbReference type="ChEBI" id="CHEBI:15377"/>
        <dbReference type="ChEBI" id="CHEBI:15378"/>
        <dbReference type="ChEBI" id="CHEBI:16335"/>
        <dbReference type="ChEBI" id="CHEBI:17596"/>
        <dbReference type="ChEBI" id="CHEBI:28938"/>
        <dbReference type="EC" id="3.5.4.4"/>
    </reaction>
    <physiologicalReaction direction="left-to-right" evidence="7">
        <dbReference type="Rhea" id="RHEA:24409"/>
    </physiologicalReaction>
</comment>
<evidence type="ECO:0000256" key="9">
    <source>
        <dbReference type="ARBA" id="ARBA00049893"/>
    </source>
</evidence>
<comment type="similarity">
    <text evidence="2 10">Belongs to the purine nucleoside phosphorylase YfiH/LACC1 family.</text>
</comment>
<keyword evidence="6" id="KW-0862">Zinc</keyword>
<dbReference type="AlphaFoldDB" id="A0A2P9AJA3"/>
<protein>
    <recommendedName>
        <fullName evidence="10">Purine nucleoside phosphorylase</fullName>
    </recommendedName>
</protein>
<keyword evidence="4" id="KW-0479">Metal-binding</keyword>
<comment type="catalytic activity">
    <reaction evidence="8">
        <text>adenosine + phosphate = alpha-D-ribose 1-phosphate + adenine</text>
        <dbReference type="Rhea" id="RHEA:27642"/>
        <dbReference type="ChEBI" id="CHEBI:16335"/>
        <dbReference type="ChEBI" id="CHEBI:16708"/>
        <dbReference type="ChEBI" id="CHEBI:43474"/>
        <dbReference type="ChEBI" id="CHEBI:57720"/>
        <dbReference type="EC" id="2.4.2.1"/>
    </reaction>
    <physiologicalReaction direction="left-to-right" evidence="8">
        <dbReference type="Rhea" id="RHEA:27643"/>
    </physiologicalReaction>
</comment>
<dbReference type="GO" id="GO:0005507">
    <property type="term" value="F:copper ion binding"/>
    <property type="evidence" value="ECO:0007669"/>
    <property type="project" value="TreeGrafter"/>
</dbReference>
<dbReference type="EMBL" id="FUIG01000024">
    <property type="protein sequence ID" value="SJM31217.1"/>
    <property type="molecule type" value="Genomic_DNA"/>
</dbReference>
<organism evidence="11 12">
    <name type="scientific">Mesorhizobium delmotii</name>
    <dbReference type="NCBI Taxonomy" id="1631247"/>
    <lineage>
        <taxon>Bacteria</taxon>
        <taxon>Pseudomonadati</taxon>
        <taxon>Pseudomonadota</taxon>
        <taxon>Alphaproteobacteria</taxon>
        <taxon>Hyphomicrobiales</taxon>
        <taxon>Phyllobacteriaceae</taxon>
        <taxon>Mesorhizobium</taxon>
    </lineage>
</organism>
<proteinExistence type="inferred from homology"/>
<gene>
    <name evidence="11" type="ORF">BQ8482_180445</name>
</gene>
<reference evidence="12" key="1">
    <citation type="submission" date="2016-12" db="EMBL/GenBank/DDBJ databases">
        <authorList>
            <person name="Brunel B."/>
        </authorList>
    </citation>
    <scope>NUCLEOTIDE SEQUENCE [LARGE SCALE GENOMIC DNA]</scope>
</reference>
<dbReference type="GO" id="GO:0016787">
    <property type="term" value="F:hydrolase activity"/>
    <property type="evidence" value="ECO:0007669"/>
    <property type="project" value="UniProtKB-KW"/>
</dbReference>
<dbReference type="InterPro" id="IPR011324">
    <property type="entry name" value="Cytotoxic_necrot_fac-like_cat"/>
</dbReference>
<dbReference type="PANTHER" id="PTHR30616">
    <property type="entry name" value="UNCHARACTERIZED PROTEIN YFIH"/>
    <property type="match status" value="1"/>
</dbReference>
<evidence type="ECO:0000256" key="5">
    <source>
        <dbReference type="ARBA" id="ARBA00022801"/>
    </source>
</evidence>
<evidence type="ECO:0000256" key="3">
    <source>
        <dbReference type="ARBA" id="ARBA00022679"/>
    </source>
</evidence>
<evidence type="ECO:0000256" key="1">
    <source>
        <dbReference type="ARBA" id="ARBA00000553"/>
    </source>
</evidence>
<evidence type="ECO:0000256" key="10">
    <source>
        <dbReference type="RuleBase" id="RU361274"/>
    </source>
</evidence>
<evidence type="ECO:0000256" key="2">
    <source>
        <dbReference type="ARBA" id="ARBA00007353"/>
    </source>
</evidence>
<keyword evidence="5" id="KW-0378">Hydrolase</keyword>
<dbReference type="InterPro" id="IPR038371">
    <property type="entry name" value="Cu_polyphenol_OxRdtase_sf"/>
</dbReference>
<dbReference type="PANTHER" id="PTHR30616:SF2">
    <property type="entry name" value="PURINE NUCLEOSIDE PHOSPHORYLASE LACC1"/>
    <property type="match status" value="1"/>
</dbReference>
<evidence type="ECO:0000313" key="12">
    <source>
        <dbReference type="Proteomes" id="UP000245698"/>
    </source>
</evidence>
<name>A0A2P9AJA3_9HYPH</name>
<dbReference type="Proteomes" id="UP000245698">
    <property type="component" value="Unassembled WGS sequence"/>
</dbReference>
<keyword evidence="3" id="KW-0808">Transferase</keyword>
<keyword evidence="12" id="KW-1185">Reference proteome</keyword>
<evidence type="ECO:0000256" key="6">
    <source>
        <dbReference type="ARBA" id="ARBA00022833"/>
    </source>
</evidence>
<dbReference type="InterPro" id="IPR003730">
    <property type="entry name" value="Cu_polyphenol_OxRdtase"/>
</dbReference>
<evidence type="ECO:0000256" key="4">
    <source>
        <dbReference type="ARBA" id="ARBA00022723"/>
    </source>
</evidence>
<evidence type="ECO:0000313" key="11">
    <source>
        <dbReference type="EMBL" id="SJM31217.1"/>
    </source>
</evidence>
<evidence type="ECO:0000256" key="8">
    <source>
        <dbReference type="ARBA" id="ARBA00048968"/>
    </source>
</evidence>
<dbReference type="Pfam" id="PF02578">
    <property type="entry name" value="Cu-oxidase_4"/>
    <property type="match status" value="1"/>
</dbReference>